<accession>A0A1M6V2H5</accession>
<dbReference type="InterPro" id="IPR015424">
    <property type="entry name" value="PyrdxlP-dep_Trfase"/>
</dbReference>
<dbReference type="InterPro" id="IPR015422">
    <property type="entry name" value="PyrdxlP-dep_Trfase_small"/>
</dbReference>
<dbReference type="PANTHER" id="PTHR43586">
    <property type="entry name" value="CYSTEINE DESULFURASE"/>
    <property type="match status" value="1"/>
</dbReference>
<dbReference type="AlphaFoldDB" id="A0A1M6V2H5"/>
<name>A0A1M6V2H5_9FLAO</name>
<gene>
    <name evidence="3" type="ORF">SAMN04488007_3783</name>
</gene>
<evidence type="ECO:0000313" key="3">
    <source>
        <dbReference type="EMBL" id="SHK75638.1"/>
    </source>
</evidence>
<dbReference type="Proteomes" id="UP000184314">
    <property type="component" value="Unassembled WGS sequence"/>
</dbReference>
<dbReference type="RefSeq" id="WP_073247117.1">
    <property type="nucleotide sequence ID" value="NZ_FQZX01000004.1"/>
</dbReference>
<keyword evidence="3" id="KW-0456">Lyase</keyword>
<protein>
    <submittedName>
        <fullName evidence="3">Selenocysteine lyase/Cysteine desulfurase</fullName>
    </submittedName>
</protein>
<dbReference type="GO" id="GO:0016829">
    <property type="term" value="F:lyase activity"/>
    <property type="evidence" value="ECO:0007669"/>
    <property type="project" value="UniProtKB-KW"/>
</dbReference>
<keyword evidence="1" id="KW-0663">Pyridoxal phosphate</keyword>
<evidence type="ECO:0000256" key="1">
    <source>
        <dbReference type="ARBA" id="ARBA00022898"/>
    </source>
</evidence>
<dbReference type="InterPro" id="IPR000192">
    <property type="entry name" value="Aminotrans_V_dom"/>
</dbReference>
<dbReference type="EMBL" id="FQZX01000004">
    <property type="protein sequence ID" value="SHK75638.1"/>
    <property type="molecule type" value="Genomic_DNA"/>
</dbReference>
<dbReference type="InterPro" id="IPR015421">
    <property type="entry name" value="PyrdxlP-dep_Trfase_major"/>
</dbReference>
<evidence type="ECO:0000313" key="4">
    <source>
        <dbReference type="Proteomes" id="UP000184314"/>
    </source>
</evidence>
<sequence>MEKFRKEFPVLRKGIYVNTAVYGLLYDSLLEWRQEHDLDFLIDGSDMREQSLKVISNTRTSVGRFFNCKRENVALVSNFSSGLNVLLEGLNSKKKVLLVENDYPSLNWSFENRDFEVFYMSMTANLEERIQETISSQKIDVLALSLVQWLDGFAIDLGFLKDLKKQHPSLIIMVDGTQFCGSASFDFDNSGIDVLGASAYKWLLAGYGNGFMLFSDQVKNEFAINNIGFNAADGDFNKKDEIRFAKKFEPGHLSSLIFGSLKFSLDFFERIGMDKITAHNRKLSEKAKAEFQKLGLLSDEVLGRKQHSTIFNIKANEATYQKLIDNDVFCAQRGDGVRLSFHFYNTEAEIDAIVKILKTGK</sequence>
<evidence type="ECO:0000259" key="2">
    <source>
        <dbReference type="Pfam" id="PF00266"/>
    </source>
</evidence>
<dbReference type="Pfam" id="PF00266">
    <property type="entry name" value="Aminotran_5"/>
    <property type="match status" value="1"/>
</dbReference>
<proteinExistence type="predicted"/>
<dbReference type="PANTHER" id="PTHR43586:SF15">
    <property type="entry name" value="BLR3095 PROTEIN"/>
    <property type="match status" value="1"/>
</dbReference>
<dbReference type="STRING" id="228958.SAMN04488007_3783"/>
<reference evidence="4" key="1">
    <citation type="submission" date="2016-11" db="EMBL/GenBank/DDBJ databases">
        <authorList>
            <person name="Varghese N."/>
            <person name="Submissions S."/>
        </authorList>
    </citation>
    <scope>NUCLEOTIDE SEQUENCE [LARGE SCALE GENOMIC DNA]</scope>
    <source>
        <strain evidence="4">DSM 16478</strain>
    </source>
</reference>
<dbReference type="Gene3D" id="3.90.1150.10">
    <property type="entry name" value="Aspartate Aminotransferase, domain 1"/>
    <property type="match status" value="1"/>
</dbReference>
<keyword evidence="4" id="KW-1185">Reference proteome</keyword>
<feature type="domain" description="Aminotransferase class V" evidence="2">
    <location>
        <begin position="45"/>
        <end position="352"/>
    </location>
</feature>
<dbReference type="OrthoDB" id="513408at2"/>
<dbReference type="Gene3D" id="3.40.640.10">
    <property type="entry name" value="Type I PLP-dependent aspartate aminotransferase-like (Major domain)"/>
    <property type="match status" value="1"/>
</dbReference>
<dbReference type="SUPFAM" id="SSF53383">
    <property type="entry name" value="PLP-dependent transferases"/>
    <property type="match status" value="1"/>
</dbReference>
<organism evidence="3 4">
    <name type="scientific">Maribacter aquivivus</name>
    <dbReference type="NCBI Taxonomy" id="228958"/>
    <lineage>
        <taxon>Bacteria</taxon>
        <taxon>Pseudomonadati</taxon>
        <taxon>Bacteroidota</taxon>
        <taxon>Flavobacteriia</taxon>
        <taxon>Flavobacteriales</taxon>
        <taxon>Flavobacteriaceae</taxon>
        <taxon>Maribacter</taxon>
    </lineage>
</organism>